<feature type="compositionally biased region" description="Basic and acidic residues" evidence="1">
    <location>
        <begin position="187"/>
        <end position="202"/>
    </location>
</feature>
<protein>
    <recommendedName>
        <fullName evidence="4">Myb/SANT-like domain-containing protein</fullName>
    </recommendedName>
</protein>
<dbReference type="AlphaFoldDB" id="A0AAQ3XAK4"/>
<gene>
    <name evidence="2" type="ORF">U9M48_037384</name>
</gene>
<proteinExistence type="predicted"/>
<dbReference type="PANTHER" id="PTHR47624:SF1">
    <property type="entry name" value="OS01G0204900 PROTEIN"/>
    <property type="match status" value="1"/>
</dbReference>
<evidence type="ECO:0000313" key="2">
    <source>
        <dbReference type="EMBL" id="WVZ91180.1"/>
    </source>
</evidence>
<feature type="compositionally biased region" description="Polar residues" evidence="1">
    <location>
        <begin position="148"/>
        <end position="164"/>
    </location>
</feature>
<organism evidence="2 3">
    <name type="scientific">Paspalum notatum var. saurae</name>
    <dbReference type="NCBI Taxonomy" id="547442"/>
    <lineage>
        <taxon>Eukaryota</taxon>
        <taxon>Viridiplantae</taxon>
        <taxon>Streptophyta</taxon>
        <taxon>Embryophyta</taxon>
        <taxon>Tracheophyta</taxon>
        <taxon>Spermatophyta</taxon>
        <taxon>Magnoliopsida</taxon>
        <taxon>Liliopsida</taxon>
        <taxon>Poales</taxon>
        <taxon>Poaceae</taxon>
        <taxon>PACMAD clade</taxon>
        <taxon>Panicoideae</taxon>
        <taxon>Andropogonodae</taxon>
        <taxon>Paspaleae</taxon>
        <taxon>Paspalinae</taxon>
        <taxon>Paspalum</taxon>
    </lineage>
</organism>
<name>A0AAQ3XAK4_PASNO</name>
<evidence type="ECO:0000313" key="3">
    <source>
        <dbReference type="Proteomes" id="UP001341281"/>
    </source>
</evidence>
<dbReference type="EMBL" id="CP144752">
    <property type="protein sequence ID" value="WVZ91180.1"/>
    <property type="molecule type" value="Genomic_DNA"/>
</dbReference>
<feature type="compositionally biased region" description="Polar residues" evidence="1">
    <location>
        <begin position="172"/>
        <end position="182"/>
    </location>
</feature>
<feature type="region of interest" description="Disordered" evidence="1">
    <location>
        <begin position="134"/>
        <end position="202"/>
    </location>
</feature>
<dbReference type="PANTHER" id="PTHR47624">
    <property type="entry name" value="OS01G0204900 PROTEIN"/>
    <property type="match status" value="1"/>
</dbReference>
<keyword evidence="3" id="KW-1185">Reference proteome</keyword>
<dbReference type="Proteomes" id="UP001341281">
    <property type="component" value="Chromosome 08"/>
</dbReference>
<accession>A0AAQ3XAK4</accession>
<reference evidence="2 3" key="1">
    <citation type="submission" date="2024-02" db="EMBL/GenBank/DDBJ databases">
        <title>High-quality chromosome-scale genome assembly of Pensacola bahiagrass (Paspalum notatum Flugge var. saurae).</title>
        <authorList>
            <person name="Vega J.M."/>
            <person name="Podio M."/>
            <person name="Orjuela J."/>
            <person name="Siena L.A."/>
            <person name="Pessino S.C."/>
            <person name="Combes M.C."/>
            <person name="Mariac C."/>
            <person name="Albertini E."/>
            <person name="Pupilli F."/>
            <person name="Ortiz J.P.A."/>
            <person name="Leblanc O."/>
        </authorList>
    </citation>
    <scope>NUCLEOTIDE SEQUENCE [LARGE SCALE GENOMIC DNA]</scope>
    <source>
        <strain evidence="2">R1</strain>
        <tissue evidence="2">Leaf</tissue>
    </source>
</reference>
<sequence length="414" mass="46993">MAGNNVIWQPQEVEDLLLYFKEKMQASGKALVLREVHHEECARRINQKYGTNFTWKQVYYKYHKLKGEWKVILEAKSASGASFDDVQKMIIYDEIEVVRMKTKGDKRAKFYNVPIPLYDDMEFVLTGKHATGEFAPFDHPPRHDEDNIISNGRSNQEQVDVDTDPSQHYDSDTLPGSDSPTSVGPKRKSEDKEKKGNDRHMGECRLVTPLAMKGLAARCLQAPGAAWGMDAPPAAEKAHLLSTEDEQREYASQPPVLSGEKSYGQLMFNGGKKRRQAGQRNPIIVDKMCHRFPSPACGAPLLIVPCAGLYNRYDMRPVGCQCTPLEEDEERTQKQGDNNDDEQGGRCPPVKSCSEATPPEEIYEALRAMIPPLDRTDLLRSYSILIRDDRRFRSLMALPKDMRKDWLLMELGDQ</sequence>
<evidence type="ECO:0000256" key="1">
    <source>
        <dbReference type="SAM" id="MobiDB-lite"/>
    </source>
</evidence>
<feature type="region of interest" description="Disordered" evidence="1">
    <location>
        <begin position="325"/>
        <end position="356"/>
    </location>
</feature>
<evidence type="ECO:0008006" key="4">
    <source>
        <dbReference type="Google" id="ProtNLM"/>
    </source>
</evidence>